<dbReference type="SUPFAM" id="SSF51735">
    <property type="entry name" value="NAD(P)-binding Rossmann-fold domains"/>
    <property type="match status" value="1"/>
</dbReference>
<evidence type="ECO:0000259" key="3">
    <source>
        <dbReference type="Pfam" id="PF05368"/>
    </source>
</evidence>
<dbReference type="InterPro" id="IPR008030">
    <property type="entry name" value="NmrA-like"/>
</dbReference>
<name>A0A7T6XVN0_PENDI</name>
<dbReference type="PANTHER" id="PTHR42748">
    <property type="entry name" value="NITROGEN METABOLITE REPRESSION PROTEIN NMRA FAMILY MEMBER"/>
    <property type="match status" value="1"/>
</dbReference>
<dbReference type="Pfam" id="PF05368">
    <property type="entry name" value="NmrA"/>
    <property type="match status" value="1"/>
</dbReference>
<comment type="similarity">
    <text evidence="1">Belongs to the NmrA-type oxidoreductase family.</text>
</comment>
<dbReference type="RefSeq" id="XP_065958099.1">
    <property type="nucleotide sequence ID" value="XM_066101159.1"/>
</dbReference>
<dbReference type="GO" id="GO:0005634">
    <property type="term" value="C:nucleus"/>
    <property type="evidence" value="ECO:0007669"/>
    <property type="project" value="TreeGrafter"/>
</dbReference>
<gene>
    <name evidence="4" type="ORF">Pdw03_5750</name>
</gene>
<sequence length="287" mass="32110">MTKESKLLTVIGATGIQGGDASKALASKGVEMVLADWNDEKTLVKAFEGSYAIYAVTDYWAGFMTQSVEGLIDIEARQGINLAKAASQISSLKHFIWSTVPDNVKISGGKHSIPHFEGKLKVDEFIRQDRDLLSKTTFLWVGYYGTNIILPMIVPNLLLFPVSDDTPITTVGDPRVNTGIYALAIFNQPQLTIGRIVLAQSETKTTREIINLWSQVSGKPADYIQVSLDHYDNLWPKWGREIGLMLQFWETVREKSWTADEPVLTKEHLNISGLIEMKEIFSSLEWS</sequence>
<evidence type="ECO:0000256" key="1">
    <source>
        <dbReference type="ARBA" id="ARBA00006328"/>
    </source>
</evidence>
<evidence type="ECO:0000256" key="2">
    <source>
        <dbReference type="ARBA" id="ARBA00022857"/>
    </source>
</evidence>
<dbReference type="InterPro" id="IPR051164">
    <property type="entry name" value="NmrA-like_oxidored"/>
</dbReference>
<dbReference type="AlphaFoldDB" id="A0A7T6XVN0"/>
<dbReference type="Gene3D" id="3.90.25.10">
    <property type="entry name" value="UDP-galactose 4-epimerase, domain 1"/>
    <property type="match status" value="1"/>
</dbReference>
<dbReference type="InterPro" id="IPR036291">
    <property type="entry name" value="NAD(P)-bd_dom_sf"/>
</dbReference>
<dbReference type="EMBL" id="CP060779">
    <property type="protein sequence ID" value="QQK48115.1"/>
    <property type="molecule type" value="Genomic_DNA"/>
</dbReference>
<proteinExistence type="inferred from homology"/>
<dbReference type="VEuPathDB" id="FungiDB:PDIP_08400"/>
<dbReference type="Proteomes" id="UP000595662">
    <property type="component" value="Chromosome 6"/>
</dbReference>
<feature type="domain" description="NmrA-like" evidence="3">
    <location>
        <begin position="21"/>
        <end position="252"/>
    </location>
</feature>
<protein>
    <submittedName>
        <fullName evidence="4">NAD(P)-binding domain</fullName>
    </submittedName>
</protein>
<accession>A0A7T6XVN0</accession>
<evidence type="ECO:0000313" key="4">
    <source>
        <dbReference type="EMBL" id="QQK48115.1"/>
    </source>
</evidence>
<dbReference type="Gene3D" id="3.40.50.720">
    <property type="entry name" value="NAD(P)-binding Rossmann-like Domain"/>
    <property type="match status" value="1"/>
</dbReference>
<organism evidence="4 5">
    <name type="scientific">Penicillium digitatum</name>
    <name type="common">Green mold</name>
    <dbReference type="NCBI Taxonomy" id="36651"/>
    <lineage>
        <taxon>Eukaryota</taxon>
        <taxon>Fungi</taxon>
        <taxon>Dikarya</taxon>
        <taxon>Ascomycota</taxon>
        <taxon>Pezizomycotina</taxon>
        <taxon>Eurotiomycetes</taxon>
        <taxon>Eurotiomycetidae</taxon>
        <taxon>Eurotiales</taxon>
        <taxon>Aspergillaceae</taxon>
        <taxon>Penicillium</taxon>
    </lineage>
</organism>
<evidence type="ECO:0000313" key="5">
    <source>
        <dbReference type="Proteomes" id="UP000595662"/>
    </source>
</evidence>
<dbReference type="GeneID" id="26229163"/>
<keyword evidence="2" id="KW-0521">NADP</keyword>
<dbReference type="PANTHER" id="PTHR42748:SF28">
    <property type="entry name" value="NMRA-LIKE DOMAIN-CONTAINING PROTEIN"/>
    <property type="match status" value="1"/>
</dbReference>
<reference evidence="4 5" key="1">
    <citation type="submission" date="2020-08" db="EMBL/GenBank/DDBJ databases">
        <title>The completed genome sequence of the pathogenic ascomycete fungus Penicillium digitatum.</title>
        <authorList>
            <person name="Wang M."/>
        </authorList>
    </citation>
    <scope>NUCLEOTIDE SEQUENCE [LARGE SCALE GENOMIC DNA]</scope>
    <source>
        <strain evidence="4 5">PdW03</strain>
    </source>
</reference>